<feature type="chain" id="PRO_5042257715" description="MACPF domain-containing protein" evidence="2">
    <location>
        <begin position="22"/>
        <end position="456"/>
    </location>
</feature>
<dbReference type="EMBL" id="JAVEPI010000001">
    <property type="protein sequence ID" value="KAK1444294.1"/>
    <property type="molecule type" value="Genomic_DNA"/>
</dbReference>
<feature type="compositionally biased region" description="Polar residues" evidence="1">
    <location>
        <begin position="107"/>
        <end position="124"/>
    </location>
</feature>
<name>A0AAD8PFC5_BABGI</name>
<evidence type="ECO:0000256" key="2">
    <source>
        <dbReference type="SAM" id="SignalP"/>
    </source>
</evidence>
<reference evidence="4" key="1">
    <citation type="submission" date="2023-08" db="EMBL/GenBank/DDBJ databases">
        <title>Draft sequence of the Babesia gibsoni genome.</title>
        <authorList>
            <person name="Yamagishi J.Y."/>
            <person name="Xuan X.X."/>
        </authorList>
    </citation>
    <scope>NUCLEOTIDE SEQUENCE</scope>
    <source>
        <strain evidence="4">Azabu</strain>
    </source>
</reference>
<sequence length="456" mass="51282">MKTLHPLTLTFVTYLISVVSSVNLRHTQGIFCDQGALNCLPSMLTLTTSPTQHIDNTNEYKNGRKRTITKQSAPDGTSVGALESLENDEKSTDSSITAMVDNKQPNDDTIQLSTQSSADPPVNNTDQCILPSIDTLKDNPSIKALEYLGSGYDVTKSKPFGDQVTFVDTGYTQPIIKFSWRCNTKAPGKTSPAGVWMRREPACHKGHSTREINNEKSLSSLLSEDITTSFGLGILSVEHSAEKNKGEVADTWNKGTQVALKSQCAVFTAGMLLSKEWELKYAFRKALSPFLEFKGRQHCHKVEEYSKGGHCHDYYKLWKHLFSNYGTHIITRLTMGGKLLQIKSDERSRDTEASRKEAKQNSTVNIGFINAMLRKSKEKQNIMQKERKRQSIKCLIIGGDTYLDITAPNGWRRWTESVDQNSMPIKLQLTPLSQFIPSELRRDFFHAIKLYVKEKS</sequence>
<evidence type="ECO:0000313" key="4">
    <source>
        <dbReference type="EMBL" id="KAK1444294.1"/>
    </source>
</evidence>
<dbReference type="InterPro" id="IPR020864">
    <property type="entry name" value="MACPF"/>
</dbReference>
<dbReference type="PROSITE" id="PS51412">
    <property type="entry name" value="MACPF_2"/>
    <property type="match status" value="1"/>
</dbReference>
<evidence type="ECO:0000259" key="3">
    <source>
        <dbReference type="PROSITE" id="PS51412"/>
    </source>
</evidence>
<accession>A0AAD8PFC5</accession>
<dbReference type="SMART" id="SM00457">
    <property type="entry name" value="MACPF"/>
    <property type="match status" value="1"/>
</dbReference>
<feature type="domain" description="MACPF" evidence="3">
    <location>
        <begin position="130"/>
        <end position="456"/>
    </location>
</feature>
<dbReference type="Proteomes" id="UP001230268">
    <property type="component" value="Unassembled WGS sequence"/>
</dbReference>
<protein>
    <recommendedName>
        <fullName evidence="3">MACPF domain-containing protein</fullName>
    </recommendedName>
</protein>
<evidence type="ECO:0000313" key="5">
    <source>
        <dbReference type="Proteomes" id="UP001230268"/>
    </source>
</evidence>
<gene>
    <name evidence="4" type="ORF">BgAZ_102000</name>
</gene>
<comment type="caution">
    <text evidence="4">The sequence shown here is derived from an EMBL/GenBank/DDBJ whole genome shotgun (WGS) entry which is preliminary data.</text>
</comment>
<keyword evidence="2" id="KW-0732">Signal</keyword>
<organism evidence="4 5">
    <name type="scientific">Babesia gibsoni</name>
    <dbReference type="NCBI Taxonomy" id="33632"/>
    <lineage>
        <taxon>Eukaryota</taxon>
        <taxon>Sar</taxon>
        <taxon>Alveolata</taxon>
        <taxon>Apicomplexa</taxon>
        <taxon>Aconoidasida</taxon>
        <taxon>Piroplasmida</taxon>
        <taxon>Babesiidae</taxon>
        <taxon>Babesia</taxon>
    </lineage>
</organism>
<dbReference type="AlphaFoldDB" id="A0AAD8PFC5"/>
<keyword evidence="5" id="KW-1185">Reference proteome</keyword>
<feature type="signal peptide" evidence="2">
    <location>
        <begin position="1"/>
        <end position="21"/>
    </location>
</feature>
<dbReference type="Pfam" id="PF01823">
    <property type="entry name" value="MACPF"/>
    <property type="match status" value="1"/>
</dbReference>
<evidence type="ECO:0000256" key="1">
    <source>
        <dbReference type="SAM" id="MobiDB-lite"/>
    </source>
</evidence>
<proteinExistence type="predicted"/>
<feature type="region of interest" description="Disordered" evidence="1">
    <location>
        <begin position="69"/>
        <end position="124"/>
    </location>
</feature>